<dbReference type="InterPro" id="IPR011042">
    <property type="entry name" value="6-blade_b-propeller_TolB-like"/>
</dbReference>
<gene>
    <name evidence="5" type="ORF">JHT90_02745</name>
</gene>
<proteinExistence type="inferred from homology"/>
<keyword evidence="3" id="KW-0479">Metal-binding</keyword>
<dbReference type="GO" id="GO:0005509">
    <property type="term" value="F:calcium ion binding"/>
    <property type="evidence" value="ECO:0007669"/>
    <property type="project" value="TreeGrafter"/>
</dbReference>
<feature type="binding site" evidence="3">
    <location>
        <position position="103"/>
    </location>
    <ligand>
        <name>substrate</name>
    </ligand>
</feature>
<evidence type="ECO:0000259" key="4">
    <source>
        <dbReference type="Pfam" id="PF08450"/>
    </source>
</evidence>
<dbReference type="Pfam" id="PF08450">
    <property type="entry name" value="SGL"/>
    <property type="match status" value="1"/>
</dbReference>
<dbReference type="Proteomes" id="UP000595278">
    <property type="component" value="Chromosome"/>
</dbReference>
<comment type="cofactor">
    <cofactor evidence="3">
        <name>Zn(2+)</name>
        <dbReference type="ChEBI" id="CHEBI:29105"/>
    </cofactor>
    <text evidence="3">Binds 1 divalent metal cation per subunit.</text>
</comment>
<evidence type="ECO:0000313" key="6">
    <source>
        <dbReference type="Proteomes" id="UP000595278"/>
    </source>
</evidence>
<dbReference type="InterPro" id="IPR005511">
    <property type="entry name" value="SMP-30"/>
</dbReference>
<dbReference type="EMBL" id="CP067393">
    <property type="protein sequence ID" value="QQP86183.1"/>
    <property type="molecule type" value="Genomic_DNA"/>
</dbReference>
<keyword evidence="6" id="KW-1185">Reference proteome</keyword>
<dbReference type="Gene3D" id="2.120.10.30">
    <property type="entry name" value="TolB, C-terminal domain"/>
    <property type="match status" value="1"/>
</dbReference>
<dbReference type="PANTHER" id="PTHR10907">
    <property type="entry name" value="REGUCALCIN"/>
    <property type="match status" value="1"/>
</dbReference>
<name>A0A974NGM1_9GAMM</name>
<evidence type="ECO:0000256" key="2">
    <source>
        <dbReference type="PIRSR" id="PIRSR605511-1"/>
    </source>
</evidence>
<evidence type="ECO:0000256" key="1">
    <source>
        <dbReference type="ARBA" id="ARBA00008853"/>
    </source>
</evidence>
<organism evidence="5 6">
    <name type="scientific">Entomomonas asaccharolytica</name>
    <dbReference type="NCBI Taxonomy" id="2785331"/>
    <lineage>
        <taxon>Bacteria</taxon>
        <taxon>Pseudomonadati</taxon>
        <taxon>Pseudomonadota</taxon>
        <taxon>Gammaproteobacteria</taxon>
        <taxon>Pseudomonadales</taxon>
        <taxon>Pseudomonadaceae</taxon>
        <taxon>Entomomonas</taxon>
    </lineage>
</organism>
<feature type="binding site" evidence="3">
    <location>
        <position position="202"/>
    </location>
    <ligand>
        <name>a divalent metal cation</name>
        <dbReference type="ChEBI" id="CHEBI:60240"/>
    </ligand>
</feature>
<dbReference type="GO" id="GO:0019853">
    <property type="term" value="P:L-ascorbic acid biosynthetic process"/>
    <property type="evidence" value="ECO:0007669"/>
    <property type="project" value="TreeGrafter"/>
</dbReference>
<dbReference type="AlphaFoldDB" id="A0A974NGM1"/>
<dbReference type="PANTHER" id="PTHR10907:SF47">
    <property type="entry name" value="REGUCALCIN"/>
    <property type="match status" value="1"/>
</dbReference>
<feature type="binding site" evidence="3">
    <location>
        <position position="149"/>
    </location>
    <ligand>
        <name>a divalent metal cation</name>
        <dbReference type="ChEBI" id="CHEBI:60240"/>
    </ligand>
</feature>
<comment type="similarity">
    <text evidence="1">Belongs to the SMP-30/CGR1 family.</text>
</comment>
<evidence type="ECO:0000313" key="5">
    <source>
        <dbReference type="EMBL" id="QQP86183.1"/>
    </source>
</evidence>
<accession>A0A974NGM1</accession>
<dbReference type="GO" id="GO:0004341">
    <property type="term" value="F:gluconolactonase activity"/>
    <property type="evidence" value="ECO:0007669"/>
    <property type="project" value="TreeGrafter"/>
</dbReference>
<protein>
    <submittedName>
        <fullName evidence="5">SMP-30/gluconolactonase/LRE family protein</fullName>
    </submittedName>
</protein>
<reference evidence="5 6" key="1">
    <citation type="submission" date="2021-01" db="EMBL/GenBank/DDBJ databases">
        <title>Entomomonas sp. F2A isolated from a house cricket (Acheta domesticus).</title>
        <authorList>
            <person name="Spergser J."/>
            <person name="Busse H.-J."/>
        </authorList>
    </citation>
    <scope>NUCLEOTIDE SEQUENCE [LARGE SCALE GENOMIC DNA]</scope>
    <source>
        <strain evidence="5 6">F2A</strain>
    </source>
</reference>
<dbReference type="PRINTS" id="PR01790">
    <property type="entry name" value="SMP30FAMILY"/>
</dbReference>
<evidence type="ECO:0000256" key="3">
    <source>
        <dbReference type="PIRSR" id="PIRSR605511-2"/>
    </source>
</evidence>
<dbReference type="RefSeq" id="WP_201093819.1">
    <property type="nucleotide sequence ID" value="NZ_CP067393.1"/>
</dbReference>
<dbReference type="SUPFAM" id="SSF63829">
    <property type="entry name" value="Calcium-dependent phosphotriesterase"/>
    <property type="match status" value="1"/>
</dbReference>
<dbReference type="KEGG" id="eaz:JHT90_02745"/>
<feature type="binding site" evidence="3">
    <location>
        <position position="101"/>
    </location>
    <ligand>
        <name>substrate</name>
    </ligand>
</feature>
<keyword evidence="3" id="KW-0862">Zinc</keyword>
<feature type="binding site" evidence="3">
    <location>
        <position position="18"/>
    </location>
    <ligand>
        <name>a divalent metal cation</name>
        <dbReference type="ChEBI" id="CHEBI:60240"/>
    </ligand>
</feature>
<feature type="domain" description="SMP-30/Gluconolactonase/LRE-like region" evidence="4">
    <location>
        <begin position="16"/>
        <end position="260"/>
    </location>
</feature>
<feature type="active site" description="Proton donor/acceptor" evidence="2">
    <location>
        <position position="202"/>
    </location>
</feature>
<sequence>MSTKTVKSILDIHAHLGECPTWSSTEQVLYFTDILSQAIHRFDPKTEEHSIIPTHEHVGCFGLREKGGFIAAMRSGIFLLDSEGKVTQKIAENPTDTEDSRFNDGRVDPWGRFWCGTVWETDNAPHAKLCCVDTNLNFSIVVEGLTTSNGLAFSPDKKWMFYSDTPNHVIYRQPLNPDNGTIIGGPEIFHRFDRNNYQGQPDGAAFDSEGNYWSAQFGDGLIVKLSPQSEILEQIELPVKWPTMVAFGGDELKTLFITSSREDLTAKQLNNNPQSGNLFATKINVVGNKEPLFKG</sequence>
<dbReference type="InterPro" id="IPR013658">
    <property type="entry name" value="SGL"/>
</dbReference>